<dbReference type="Proteomes" id="UP000298061">
    <property type="component" value="Unassembled WGS sequence"/>
</dbReference>
<comment type="caution">
    <text evidence="2">The sequence shown here is derived from an EMBL/GenBank/DDBJ whole genome shotgun (WGS) entry which is preliminary data.</text>
</comment>
<sequence length="199" mass="23046">MASSSSSSTASSPTTTSRSSSPATSVSSISDSGEYEVDSKNGSVAGAETARRRARNYLYRGMKMDELDTQALDQLPPSMLVYPKKRHSRPEHYHFGFGVSLKQLYDYCVARDLVPKDWHGKLLYYTMMVNEAVDEIARRCGTKLYLQYIWNVEHEWVVARYSNYNWHHNIMPEHDEQLAADILQRELGICERARWYWQY</sequence>
<accession>A0A4Z0A6X6</accession>
<protein>
    <submittedName>
        <fullName evidence="2">Uncharacterized protein</fullName>
    </submittedName>
</protein>
<feature type="region of interest" description="Disordered" evidence="1">
    <location>
        <begin position="1"/>
        <end position="47"/>
    </location>
</feature>
<dbReference type="OrthoDB" id="3260206at2759"/>
<organism evidence="2 3">
    <name type="scientific">Hericium alpestre</name>
    <dbReference type="NCBI Taxonomy" id="135208"/>
    <lineage>
        <taxon>Eukaryota</taxon>
        <taxon>Fungi</taxon>
        <taxon>Dikarya</taxon>
        <taxon>Basidiomycota</taxon>
        <taxon>Agaricomycotina</taxon>
        <taxon>Agaricomycetes</taxon>
        <taxon>Russulales</taxon>
        <taxon>Hericiaceae</taxon>
        <taxon>Hericium</taxon>
    </lineage>
</organism>
<evidence type="ECO:0000256" key="1">
    <source>
        <dbReference type="SAM" id="MobiDB-lite"/>
    </source>
</evidence>
<dbReference type="EMBL" id="SFCI01000149">
    <property type="protein sequence ID" value="TFY82034.1"/>
    <property type="molecule type" value="Genomic_DNA"/>
</dbReference>
<proteinExistence type="predicted"/>
<gene>
    <name evidence="2" type="ORF">EWM64_g1978</name>
</gene>
<feature type="compositionally biased region" description="Low complexity" evidence="1">
    <location>
        <begin position="1"/>
        <end position="32"/>
    </location>
</feature>
<keyword evidence="3" id="KW-1185">Reference proteome</keyword>
<dbReference type="AlphaFoldDB" id="A0A4Z0A6X6"/>
<evidence type="ECO:0000313" key="2">
    <source>
        <dbReference type="EMBL" id="TFY82034.1"/>
    </source>
</evidence>
<name>A0A4Z0A6X6_9AGAM</name>
<reference evidence="2 3" key="1">
    <citation type="submission" date="2019-02" db="EMBL/GenBank/DDBJ databases">
        <title>Genome sequencing of the rare red list fungi Hericium alpestre (H. flagellum).</title>
        <authorList>
            <person name="Buettner E."/>
            <person name="Kellner H."/>
        </authorList>
    </citation>
    <scope>NUCLEOTIDE SEQUENCE [LARGE SCALE GENOMIC DNA]</scope>
    <source>
        <strain evidence="2 3">DSM 108284</strain>
    </source>
</reference>
<evidence type="ECO:0000313" key="3">
    <source>
        <dbReference type="Proteomes" id="UP000298061"/>
    </source>
</evidence>